<dbReference type="EMBL" id="CP012333">
    <property type="protein sequence ID" value="AKV00889.1"/>
    <property type="molecule type" value="Genomic_DNA"/>
</dbReference>
<feature type="region of interest" description="Disordered" evidence="1">
    <location>
        <begin position="1"/>
        <end position="20"/>
    </location>
</feature>
<evidence type="ECO:0000313" key="2">
    <source>
        <dbReference type="EMBL" id="AKV00889.1"/>
    </source>
</evidence>
<sequence>MAFEPRYGARMTKRSRTERREAARDAAKLAKARMRLAALEAGGSAERPIEVTSASIVEPHASSLPCPACGAPGVRVEEHVAVTVPGDAGEEPRRLRVARVVCPRCGTRRDVFFRIGTTLPS</sequence>
<gene>
    <name evidence="2" type="ORF">AKJ09_07552</name>
</gene>
<proteinExistence type="predicted"/>
<dbReference type="KEGG" id="llu:AKJ09_07552"/>
<accession>A0A0K1Q595</accession>
<name>A0A0K1Q595_9BACT</name>
<evidence type="ECO:0000256" key="1">
    <source>
        <dbReference type="SAM" id="MobiDB-lite"/>
    </source>
</evidence>
<keyword evidence="3" id="KW-1185">Reference proteome</keyword>
<dbReference type="Proteomes" id="UP000064967">
    <property type="component" value="Chromosome"/>
</dbReference>
<evidence type="ECO:0000313" key="3">
    <source>
        <dbReference type="Proteomes" id="UP000064967"/>
    </source>
</evidence>
<reference evidence="2 3" key="1">
    <citation type="submission" date="2015-08" db="EMBL/GenBank/DDBJ databases">
        <authorList>
            <person name="Babu N.S."/>
            <person name="Beckwith C.J."/>
            <person name="Beseler K.G."/>
            <person name="Brison A."/>
            <person name="Carone J.V."/>
            <person name="Caskin T.P."/>
            <person name="Diamond M."/>
            <person name="Durham M.E."/>
            <person name="Foxe J.M."/>
            <person name="Go M."/>
            <person name="Henderson B.A."/>
            <person name="Jones I.B."/>
            <person name="McGettigan J.A."/>
            <person name="Micheletti S.J."/>
            <person name="Nasrallah M.E."/>
            <person name="Ortiz D."/>
            <person name="Piller C.R."/>
            <person name="Privatt S.R."/>
            <person name="Schneider S.L."/>
            <person name="Sharp S."/>
            <person name="Smith T.C."/>
            <person name="Stanton J.D."/>
            <person name="Ullery H.E."/>
            <person name="Wilson R.J."/>
            <person name="Serrano M.G."/>
            <person name="Buck G."/>
            <person name="Lee V."/>
            <person name="Wang Y."/>
            <person name="Carvalho R."/>
            <person name="Voegtly L."/>
            <person name="Shi R."/>
            <person name="Duckworth R."/>
            <person name="Johnson A."/>
            <person name="Loviza R."/>
            <person name="Walstead R."/>
            <person name="Shah Z."/>
            <person name="Kiflezghi M."/>
            <person name="Wade K."/>
            <person name="Ball S.L."/>
            <person name="Bradley K.W."/>
            <person name="Asai D.J."/>
            <person name="Bowman C.A."/>
            <person name="Russell D.A."/>
            <person name="Pope W.H."/>
            <person name="Jacobs-Sera D."/>
            <person name="Hendrix R.W."/>
            <person name="Hatfull G.F."/>
        </authorList>
    </citation>
    <scope>NUCLEOTIDE SEQUENCE [LARGE SCALE GENOMIC DNA]</scope>
    <source>
        <strain evidence="2 3">DSM 27648</strain>
    </source>
</reference>
<organism evidence="2 3">
    <name type="scientific">Labilithrix luteola</name>
    <dbReference type="NCBI Taxonomy" id="1391654"/>
    <lineage>
        <taxon>Bacteria</taxon>
        <taxon>Pseudomonadati</taxon>
        <taxon>Myxococcota</taxon>
        <taxon>Polyangia</taxon>
        <taxon>Polyangiales</taxon>
        <taxon>Labilitrichaceae</taxon>
        <taxon>Labilithrix</taxon>
    </lineage>
</organism>
<dbReference type="AlphaFoldDB" id="A0A0K1Q595"/>
<dbReference type="STRING" id="1391654.AKJ09_07552"/>
<protein>
    <submittedName>
        <fullName evidence="2">Uncharacterized protein</fullName>
    </submittedName>
</protein>